<reference evidence="2" key="1">
    <citation type="submission" date="2009-05" db="EMBL/GenBank/DDBJ databases">
        <title>The genome sequence of Ajellomyces capsulatus strain H143.</title>
        <authorList>
            <person name="Champion M."/>
            <person name="Cuomo C.A."/>
            <person name="Ma L.-J."/>
            <person name="Henn M.R."/>
            <person name="Sil A."/>
            <person name="Goldman B."/>
            <person name="Young S.K."/>
            <person name="Kodira C.D."/>
            <person name="Zeng Q."/>
            <person name="Koehrsen M."/>
            <person name="Alvarado L."/>
            <person name="Berlin A.M."/>
            <person name="Borenstein D."/>
            <person name="Chen Z."/>
            <person name="Engels R."/>
            <person name="Freedman E."/>
            <person name="Gellesch M."/>
            <person name="Goldberg J."/>
            <person name="Griggs A."/>
            <person name="Gujja S."/>
            <person name="Heiman D.I."/>
            <person name="Hepburn T.A."/>
            <person name="Howarth C."/>
            <person name="Jen D."/>
            <person name="Larson L."/>
            <person name="Lewis B."/>
            <person name="Mehta T."/>
            <person name="Park D."/>
            <person name="Pearson M."/>
            <person name="Roberts A."/>
            <person name="Saif S."/>
            <person name="Shea T.D."/>
            <person name="Shenoy N."/>
            <person name="Sisk P."/>
            <person name="Stolte C."/>
            <person name="Sykes S."/>
            <person name="Walk T."/>
            <person name="White J."/>
            <person name="Yandava C."/>
            <person name="Klein B."/>
            <person name="McEwen J.G."/>
            <person name="Puccia R."/>
            <person name="Goldman G.H."/>
            <person name="Felipe M.S."/>
            <person name="Nino-Vega G."/>
            <person name="San-Blas G."/>
            <person name="Taylor J.W."/>
            <person name="Mendoza L."/>
            <person name="Galagan J.E."/>
            <person name="Nusbaum C."/>
            <person name="Birren B.W."/>
        </authorList>
    </citation>
    <scope>NUCLEOTIDE SEQUENCE [LARGE SCALE GENOMIC DNA]</scope>
    <source>
        <strain evidence="2">H143</strain>
    </source>
</reference>
<dbReference type="VEuPathDB" id="FungiDB:HCDG_07510"/>
<accession>C6HN44</accession>
<sequence>MGSVVEAGRRGVTFPIRLLLGSHLEELVGAEGECSLEDNRFASEWVDSIDARGSMLQQVYRGQEEDRWSMGLNYPAFGVSKRRVGTRHEGKVNPASRGRAAWGFPGRYLSFINSTYSTTDGKAQGVAIR</sequence>
<dbReference type="AlphaFoldDB" id="C6HN44"/>
<organism evidence="1 2">
    <name type="scientific">Ajellomyces capsulatus (strain H143)</name>
    <name type="common">Darling's disease fungus</name>
    <name type="synonym">Histoplasma capsulatum</name>
    <dbReference type="NCBI Taxonomy" id="544712"/>
    <lineage>
        <taxon>Eukaryota</taxon>
        <taxon>Fungi</taxon>
        <taxon>Dikarya</taxon>
        <taxon>Ascomycota</taxon>
        <taxon>Pezizomycotina</taxon>
        <taxon>Eurotiomycetes</taxon>
        <taxon>Eurotiomycetidae</taxon>
        <taxon>Onygenales</taxon>
        <taxon>Ajellomycetaceae</taxon>
        <taxon>Histoplasma</taxon>
    </lineage>
</organism>
<proteinExistence type="predicted"/>
<name>C6HN44_AJECH</name>
<dbReference type="HOGENOM" id="CLU_1948233_0_0_1"/>
<gene>
    <name evidence="1" type="ORF">HCDG_07510</name>
</gene>
<evidence type="ECO:0000313" key="2">
    <source>
        <dbReference type="Proteomes" id="UP000002624"/>
    </source>
</evidence>
<protein>
    <submittedName>
        <fullName evidence="1">Uncharacterized protein</fullName>
    </submittedName>
</protein>
<dbReference type="EMBL" id="GG692431">
    <property type="protein sequence ID" value="EER38641.1"/>
    <property type="molecule type" value="Genomic_DNA"/>
</dbReference>
<evidence type="ECO:0000313" key="1">
    <source>
        <dbReference type="EMBL" id="EER38641.1"/>
    </source>
</evidence>
<dbReference type="Proteomes" id="UP000002624">
    <property type="component" value="Unassembled WGS sequence"/>
</dbReference>